<proteinExistence type="predicted"/>
<feature type="domain" description="Helix-turn-helix" evidence="1">
    <location>
        <begin position="4"/>
        <end position="57"/>
    </location>
</feature>
<evidence type="ECO:0000259" key="1">
    <source>
        <dbReference type="Pfam" id="PF12728"/>
    </source>
</evidence>
<gene>
    <name evidence="2" type="ORF">UFOVP1356_12</name>
</gene>
<dbReference type="SUPFAM" id="SSF46955">
    <property type="entry name" value="Putative DNA-binding domain"/>
    <property type="match status" value="1"/>
</dbReference>
<organism evidence="2">
    <name type="scientific">uncultured Caudovirales phage</name>
    <dbReference type="NCBI Taxonomy" id="2100421"/>
    <lineage>
        <taxon>Viruses</taxon>
        <taxon>Duplodnaviria</taxon>
        <taxon>Heunggongvirae</taxon>
        <taxon>Uroviricota</taxon>
        <taxon>Caudoviricetes</taxon>
        <taxon>Peduoviridae</taxon>
        <taxon>Maltschvirus</taxon>
        <taxon>Maltschvirus maltsch</taxon>
    </lineage>
</organism>
<evidence type="ECO:0000313" key="2">
    <source>
        <dbReference type="EMBL" id="CAB4199866.1"/>
    </source>
</evidence>
<name>A0A6J5RZM5_9CAUD</name>
<sequence length="60" mass="6902">MSDLLTPQQVADLLQVKTETLEAWRGKRVGPSWIKLGEGKRCPVRYRRDDVDTYLKAGQQ</sequence>
<dbReference type="InterPro" id="IPR009061">
    <property type="entry name" value="DNA-bd_dom_put_sf"/>
</dbReference>
<dbReference type="InterPro" id="IPR041657">
    <property type="entry name" value="HTH_17"/>
</dbReference>
<protein>
    <submittedName>
        <fullName evidence="2">Helix-turn-helix domain containing protein</fullName>
    </submittedName>
</protein>
<dbReference type="Pfam" id="PF12728">
    <property type="entry name" value="HTH_17"/>
    <property type="match status" value="1"/>
</dbReference>
<accession>A0A6J5RZM5</accession>
<dbReference type="EMBL" id="LR797294">
    <property type="protein sequence ID" value="CAB4199866.1"/>
    <property type="molecule type" value="Genomic_DNA"/>
</dbReference>
<reference evidence="2" key="1">
    <citation type="submission" date="2020-05" db="EMBL/GenBank/DDBJ databases">
        <authorList>
            <person name="Chiriac C."/>
            <person name="Salcher M."/>
            <person name="Ghai R."/>
            <person name="Kavagutti S V."/>
        </authorList>
    </citation>
    <scope>NUCLEOTIDE SEQUENCE</scope>
</reference>